<accession>A0A154L5J2</accession>
<dbReference type="Gene3D" id="3.40.50.1980">
    <property type="entry name" value="Nitrogenase molybdenum iron protein domain"/>
    <property type="match status" value="2"/>
</dbReference>
<dbReference type="OrthoDB" id="9775594at2"/>
<evidence type="ECO:0000313" key="3">
    <source>
        <dbReference type="EMBL" id="KZB64809.1"/>
    </source>
</evidence>
<evidence type="ECO:0000256" key="1">
    <source>
        <dbReference type="SAM" id="SignalP"/>
    </source>
</evidence>
<dbReference type="EMBL" id="LPVY01000011">
    <property type="protein sequence ID" value="KZB64809.1"/>
    <property type="molecule type" value="Genomic_DNA"/>
</dbReference>
<dbReference type="PANTHER" id="PTHR30535:SF34">
    <property type="entry name" value="MOLYBDATE-BINDING PROTEIN MOLA"/>
    <property type="match status" value="1"/>
</dbReference>
<protein>
    <submittedName>
        <fullName evidence="3">ABC transporter substrate-binding protein</fullName>
    </submittedName>
</protein>
<reference evidence="3 4" key="1">
    <citation type="submission" date="2015-12" db="EMBL/GenBank/DDBJ databases">
        <title>Genome sequence of Thalassospira lucentensis MCCC 1A02072.</title>
        <authorList>
            <person name="Lu L."/>
            <person name="Lai Q."/>
            <person name="Shao Z."/>
            <person name="Qian P."/>
        </authorList>
    </citation>
    <scope>NUCLEOTIDE SEQUENCE [LARGE SCALE GENOMIC DNA]</scope>
    <source>
        <strain evidence="3 4">MCCC 1A02072</strain>
    </source>
</reference>
<dbReference type="PANTHER" id="PTHR30535">
    <property type="entry name" value="VITAMIN B12-BINDING PROTEIN"/>
    <property type="match status" value="1"/>
</dbReference>
<feature type="chain" id="PRO_5007596979" evidence="1">
    <location>
        <begin position="26"/>
        <end position="378"/>
    </location>
</feature>
<evidence type="ECO:0000259" key="2">
    <source>
        <dbReference type="PROSITE" id="PS50983"/>
    </source>
</evidence>
<organism evidence="3 4">
    <name type="scientific">Thalassospira lucentensis</name>
    <dbReference type="NCBI Taxonomy" id="168935"/>
    <lineage>
        <taxon>Bacteria</taxon>
        <taxon>Pseudomonadati</taxon>
        <taxon>Pseudomonadota</taxon>
        <taxon>Alphaproteobacteria</taxon>
        <taxon>Rhodospirillales</taxon>
        <taxon>Thalassospiraceae</taxon>
        <taxon>Thalassospira</taxon>
    </lineage>
</organism>
<dbReference type="InterPro" id="IPR050902">
    <property type="entry name" value="ABC_Transporter_SBP"/>
</dbReference>
<feature type="signal peptide" evidence="1">
    <location>
        <begin position="1"/>
        <end position="25"/>
    </location>
</feature>
<evidence type="ECO:0000313" key="4">
    <source>
        <dbReference type="Proteomes" id="UP000076335"/>
    </source>
</evidence>
<dbReference type="PROSITE" id="PS50983">
    <property type="entry name" value="FE_B12_PBP"/>
    <property type="match status" value="1"/>
</dbReference>
<dbReference type="SUPFAM" id="SSF53807">
    <property type="entry name" value="Helical backbone' metal receptor"/>
    <property type="match status" value="1"/>
</dbReference>
<feature type="domain" description="Fe/B12 periplasmic-binding" evidence="2">
    <location>
        <begin position="46"/>
        <end position="348"/>
    </location>
</feature>
<dbReference type="InterPro" id="IPR002491">
    <property type="entry name" value="ABC_transptr_periplasmic_BD"/>
</dbReference>
<keyword evidence="1" id="KW-0732">Signal</keyword>
<dbReference type="Pfam" id="PF01497">
    <property type="entry name" value="Peripla_BP_2"/>
    <property type="match status" value="1"/>
</dbReference>
<dbReference type="Proteomes" id="UP000076335">
    <property type="component" value="Unassembled WGS sequence"/>
</dbReference>
<comment type="caution">
    <text evidence="3">The sequence shown here is derived from an EMBL/GenBank/DDBJ whole genome shotgun (WGS) entry which is preliminary data.</text>
</comment>
<name>A0A154L5J2_9PROT</name>
<proteinExistence type="predicted"/>
<dbReference type="CDD" id="cd01139">
    <property type="entry name" value="TroA_f"/>
    <property type="match status" value="1"/>
</dbReference>
<dbReference type="AlphaFoldDB" id="A0A154L5J2"/>
<dbReference type="RefSeq" id="WP_062951518.1">
    <property type="nucleotide sequence ID" value="NZ_LPVY01000011.1"/>
</dbReference>
<gene>
    <name evidence="3" type="ORF">AUP42_18315</name>
</gene>
<sequence>MIVKTISRLIATAGLSLLFIQEAQAEMITVTDIAGREVRVNVPIQRAVLGEGRQLYIIAALDRENPAKRIVGWRKDLIEADPATYQAYLAKFPVFGDIPAFAGLEQSLIDIETTIAQKPDVVFLNLETQQAVDEANYVEKLGALGIPVIYVDFRHDPEHNTEPSIRLFGKLFDQEARAEEFIKFRAAEIARVTDKLAEANPSRPKVFIDRAAGFYEDCCHSFGDGNFGAMVEMAGGDNIAKDLIPGTFGQINAEQVLVSNPDHVIITSAAWDAYVPGGKWVPVGPGADAQLVEKKLKYYPTRSAYLGIAAQKTHAFHAVWHQFYNSPYQFVAIQQMAKWFHPDLFSDVDPDETFRQLHHRFLPIDYQPGYFASLNGAK</sequence>